<dbReference type="Proteomes" id="UP001151760">
    <property type="component" value="Unassembled WGS sequence"/>
</dbReference>
<proteinExistence type="predicted"/>
<dbReference type="EMBL" id="BQNB010013956">
    <property type="protein sequence ID" value="GJT22273.1"/>
    <property type="molecule type" value="Genomic_DNA"/>
</dbReference>
<feature type="domain" description="GAG-pre-integrase" evidence="2">
    <location>
        <begin position="8"/>
        <end position="78"/>
    </location>
</feature>
<comment type="caution">
    <text evidence="3">The sequence shown here is derived from an EMBL/GenBank/DDBJ whole genome shotgun (WGS) entry which is preliminary data.</text>
</comment>
<reference evidence="3" key="1">
    <citation type="journal article" date="2022" name="Int. J. Mol. Sci.">
        <title>Draft Genome of Tanacetum Coccineum: Genomic Comparison of Closely Related Tanacetum-Family Plants.</title>
        <authorList>
            <person name="Yamashiro T."/>
            <person name="Shiraishi A."/>
            <person name="Nakayama K."/>
            <person name="Satake H."/>
        </authorList>
    </citation>
    <scope>NUCLEOTIDE SEQUENCE</scope>
</reference>
<sequence>MLHSGLHYTHINVPQAHMAVKEKYCDPGIFSLWHDRLGHLRSTMMKRIIKNTHGHPLKDQKFPKIDKVPLCTSCSFGKLIARPSPLKVENDLPMFLERIQAQVEIPNKQAGDNIAQESQKRLKRGRPIGSKDKNPRKRKGTEKNSCHDENVLDETQISKPHLRKK</sequence>
<reference evidence="3" key="2">
    <citation type="submission" date="2022-01" db="EMBL/GenBank/DDBJ databases">
        <authorList>
            <person name="Yamashiro T."/>
            <person name="Shiraishi A."/>
            <person name="Satake H."/>
            <person name="Nakayama K."/>
        </authorList>
    </citation>
    <scope>NUCLEOTIDE SEQUENCE</scope>
</reference>
<dbReference type="InterPro" id="IPR025724">
    <property type="entry name" value="GAG-pre-integrase_dom"/>
</dbReference>
<accession>A0ABQ5C8H9</accession>
<name>A0ABQ5C8H9_9ASTR</name>
<evidence type="ECO:0000256" key="1">
    <source>
        <dbReference type="SAM" id="MobiDB-lite"/>
    </source>
</evidence>
<protein>
    <submittedName>
        <fullName evidence="3">Retrovirus-related pol polyprotein from transposon TNT 1-94</fullName>
    </submittedName>
</protein>
<evidence type="ECO:0000259" key="2">
    <source>
        <dbReference type="Pfam" id="PF13976"/>
    </source>
</evidence>
<evidence type="ECO:0000313" key="3">
    <source>
        <dbReference type="EMBL" id="GJT22273.1"/>
    </source>
</evidence>
<feature type="region of interest" description="Disordered" evidence="1">
    <location>
        <begin position="107"/>
        <end position="165"/>
    </location>
</feature>
<keyword evidence="4" id="KW-1185">Reference proteome</keyword>
<evidence type="ECO:0000313" key="4">
    <source>
        <dbReference type="Proteomes" id="UP001151760"/>
    </source>
</evidence>
<gene>
    <name evidence="3" type="ORF">Tco_0892210</name>
</gene>
<dbReference type="Pfam" id="PF13976">
    <property type="entry name" value="gag_pre-integrs"/>
    <property type="match status" value="1"/>
</dbReference>
<feature type="compositionally biased region" description="Basic and acidic residues" evidence="1">
    <location>
        <begin position="141"/>
        <end position="150"/>
    </location>
</feature>
<organism evidence="3 4">
    <name type="scientific">Tanacetum coccineum</name>
    <dbReference type="NCBI Taxonomy" id="301880"/>
    <lineage>
        <taxon>Eukaryota</taxon>
        <taxon>Viridiplantae</taxon>
        <taxon>Streptophyta</taxon>
        <taxon>Embryophyta</taxon>
        <taxon>Tracheophyta</taxon>
        <taxon>Spermatophyta</taxon>
        <taxon>Magnoliopsida</taxon>
        <taxon>eudicotyledons</taxon>
        <taxon>Gunneridae</taxon>
        <taxon>Pentapetalae</taxon>
        <taxon>asterids</taxon>
        <taxon>campanulids</taxon>
        <taxon>Asterales</taxon>
        <taxon>Asteraceae</taxon>
        <taxon>Asteroideae</taxon>
        <taxon>Anthemideae</taxon>
        <taxon>Anthemidinae</taxon>
        <taxon>Tanacetum</taxon>
    </lineage>
</organism>